<dbReference type="InterPro" id="IPR011698">
    <property type="entry name" value="GATase_3"/>
</dbReference>
<gene>
    <name evidence="4" type="primary">cobQ</name>
    <name evidence="7" type="ORF">SAMN02745174_00788</name>
</gene>
<proteinExistence type="inferred from homology"/>
<comment type="similarity">
    <text evidence="4">Belongs to the CobB/CobQ family. CobQ subfamily.</text>
</comment>
<dbReference type="InterPro" id="IPR004459">
    <property type="entry name" value="CobQ_synth"/>
</dbReference>
<dbReference type="AlphaFoldDB" id="A0A1T4LBM1"/>
<dbReference type="InterPro" id="IPR047045">
    <property type="entry name" value="CobQ_N"/>
</dbReference>
<dbReference type="PROSITE" id="PS51274">
    <property type="entry name" value="GATASE_COBBQ"/>
    <property type="match status" value="1"/>
</dbReference>
<sequence length="495" mass="55039">MRNHKNIMIVGTSSGAGKSITVTGLCRAFLKDGYRVAPFKSQNMALNSYITKSGHEMGRAQAVQAMACEIECEYYMNPILLKPTGDRRIQVILNGKSIGNMNGFEYGKNKGNLKKDILEAYSKIEKNYDICVLEGAGSPVEINIKDDDIVNMGMAEMVDAPVILVADIDRGGVFASIVGTLQLMEPEERARVKGVIINKFRGSVDILKPGLDKLEEIIKTPVLGVMPYFDLDIEDEDGLTDRFKKIKEKSKNIKVSVIKLKHISNFTDLDALGAVDDVEINYVTSFNEIGDEDLIVIPGSKNTIDDLKIIKENGMGQEIIKASRKGTPIVGICGGFQILGEKVLDPYGIEGDIKELPGLGLLDTITIMEKEKRTIQYSGKLKNCKGLVEGLDGVEIKGYEIHQGVTESEKETLTEDKEIVAMVKENIFGTYIHGIFDNKEFTDGILNKIRKKKGLSEKYSEMTFHEYRMGELDKLEKLIRENINMEEVYKILGGK</sequence>
<reference evidence="7 8" key="1">
    <citation type="submission" date="2017-02" db="EMBL/GenBank/DDBJ databases">
        <authorList>
            <person name="Peterson S.W."/>
        </authorList>
    </citation>
    <scope>NUCLEOTIDE SEQUENCE [LARGE SCALE GENOMIC DNA]</scope>
    <source>
        <strain evidence="7 8">ATCC 700028</strain>
    </source>
</reference>
<dbReference type="PROSITE" id="PS51273">
    <property type="entry name" value="GATASE_TYPE_1"/>
    <property type="match status" value="1"/>
</dbReference>
<evidence type="ECO:0000313" key="8">
    <source>
        <dbReference type="Proteomes" id="UP000191153"/>
    </source>
</evidence>
<dbReference type="InterPro" id="IPR029062">
    <property type="entry name" value="Class_I_gatase-like"/>
</dbReference>
<dbReference type="GO" id="GO:0015420">
    <property type="term" value="F:ABC-type vitamin B12 transporter activity"/>
    <property type="evidence" value="ECO:0007669"/>
    <property type="project" value="UniProtKB-UniRule"/>
</dbReference>
<dbReference type="Proteomes" id="UP000191153">
    <property type="component" value="Unassembled WGS sequence"/>
</dbReference>
<evidence type="ECO:0000256" key="2">
    <source>
        <dbReference type="ARBA" id="ARBA00022573"/>
    </source>
</evidence>
<dbReference type="STRING" id="180163.SAMN02745174_00788"/>
<dbReference type="NCBIfam" id="NF001989">
    <property type="entry name" value="PRK00784.1"/>
    <property type="match status" value="1"/>
</dbReference>
<feature type="domain" description="CobQ/CobB/MinD/ParA nucleotide binding" evidence="5">
    <location>
        <begin position="7"/>
        <end position="230"/>
    </location>
</feature>
<evidence type="ECO:0000256" key="1">
    <source>
        <dbReference type="ARBA" id="ARBA00004953"/>
    </source>
</evidence>
<comment type="pathway">
    <text evidence="1 4">Cofactor biosynthesis; adenosylcobalamin biosynthesis.</text>
</comment>
<keyword evidence="8" id="KW-1185">Reference proteome</keyword>
<evidence type="ECO:0000259" key="6">
    <source>
        <dbReference type="Pfam" id="PF07685"/>
    </source>
</evidence>
<evidence type="ECO:0000259" key="5">
    <source>
        <dbReference type="Pfam" id="PF01656"/>
    </source>
</evidence>
<dbReference type="PANTHER" id="PTHR21343">
    <property type="entry name" value="DETHIOBIOTIN SYNTHETASE"/>
    <property type="match status" value="1"/>
</dbReference>
<feature type="domain" description="CobB/CobQ-like glutamine amidotransferase" evidence="6">
    <location>
        <begin position="254"/>
        <end position="441"/>
    </location>
</feature>
<dbReference type="InterPro" id="IPR027417">
    <property type="entry name" value="P-loop_NTPase"/>
</dbReference>
<dbReference type="UniPathway" id="UPA00148"/>
<dbReference type="CDD" id="cd01750">
    <property type="entry name" value="GATase1_CobQ"/>
    <property type="match status" value="1"/>
</dbReference>
<keyword evidence="3 4" id="KW-0315">Glutamine amidotransferase</keyword>
<dbReference type="RefSeq" id="WP_078693326.1">
    <property type="nucleotide sequence ID" value="NZ_FUWX01000006.1"/>
</dbReference>
<dbReference type="SUPFAM" id="SSF52540">
    <property type="entry name" value="P-loop containing nucleoside triphosphate hydrolases"/>
    <property type="match status" value="1"/>
</dbReference>
<dbReference type="Pfam" id="PF01656">
    <property type="entry name" value="CbiA"/>
    <property type="match status" value="1"/>
</dbReference>
<evidence type="ECO:0000256" key="4">
    <source>
        <dbReference type="HAMAP-Rule" id="MF_00028"/>
    </source>
</evidence>
<name>A0A1T4LBM1_9FUSO</name>
<dbReference type="NCBIfam" id="TIGR00313">
    <property type="entry name" value="cobQ"/>
    <property type="match status" value="1"/>
</dbReference>
<dbReference type="GO" id="GO:0009236">
    <property type="term" value="P:cobalamin biosynthetic process"/>
    <property type="evidence" value="ECO:0007669"/>
    <property type="project" value="UniProtKB-UniRule"/>
</dbReference>
<dbReference type="Gene3D" id="3.40.50.300">
    <property type="entry name" value="P-loop containing nucleotide triphosphate hydrolases"/>
    <property type="match status" value="1"/>
</dbReference>
<dbReference type="InterPro" id="IPR002586">
    <property type="entry name" value="CobQ/CobB/MinD/ParA_Nub-bd_dom"/>
</dbReference>
<feature type="active site" evidence="4">
    <location>
        <position position="433"/>
    </location>
</feature>
<dbReference type="HAMAP" id="MF_00028">
    <property type="entry name" value="CobQ"/>
    <property type="match status" value="1"/>
</dbReference>
<protein>
    <recommendedName>
        <fullName evidence="4">Cobyric acid synthase</fullName>
    </recommendedName>
</protein>
<keyword evidence="2 4" id="KW-0169">Cobalamin biosynthesis</keyword>
<evidence type="ECO:0000256" key="3">
    <source>
        <dbReference type="ARBA" id="ARBA00022962"/>
    </source>
</evidence>
<feature type="active site" description="Nucleophile" evidence="4">
    <location>
        <position position="333"/>
    </location>
</feature>
<dbReference type="GO" id="GO:0003824">
    <property type="term" value="F:catalytic activity"/>
    <property type="evidence" value="ECO:0007669"/>
    <property type="project" value="InterPro"/>
</dbReference>
<dbReference type="OrthoDB" id="9808302at2"/>
<evidence type="ECO:0000313" key="7">
    <source>
        <dbReference type="EMBL" id="SJZ52222.1"/>
    </source>
</evidence>
<comment type="function">
    <text evidence="4">Catalyzes amidations at positions B, D, E, and G on adenosylcobyrinic A,C-diamide. NH(2) groups are provided by glutamine, and one molecule of ATP is hydrogenolyzed for each amidation.</text>
</comment>
<dbReference type="PANTHER" id="PTHR21343:SF1">
    <property type="entry name" value="COBYRIC ACID SYNTHASE"/>
    <property type="match status" value="1"/>
</dbReference>
<dbReference type="Pfam" id="PF07685">
    <property type="entry name" value="GATase_3"/>
    <property type="match status" value="1"/>
</dbReference>
<accession>A0A1T4LBM1</accession>
<organism evidence="7 8">
    <name type="scientific">Cetobacterium ceti</name>
    <dbReference type="NCBI Taxonomy" id="180163"/>
    <lineage>
        <taxon>Bacteria</taxon>
        <taxon>Fusobacteriati</taxon>
        <taxon>Fusobacteriota</taxon>
        <taxon>Fusobacteriia</taxon>
        <taxon>Fusobacteriales</taxon>
        <taxon>Fusobacteriaceae</taxon>
        <taxon>Cetobacterium</taxon>
    </lineage>
</organism>
<dbReference type="EMBL" id="FUWX01000006">
    <property type="protein sequence ID" value="SJZ52222.1"/>
    <property type="molecule type" value="Genomic_DNA"/>
</dbReference>
<dbReference type="Gene3D" id="3.40.50.880">
    <property type="match status" value="1"/>
</dbReference>
<dbReference type="InterPro" id="IPR033949">
    <property type="entry name" value="CobQ_GATase1"/>
</dbReference>
<dbReference type="CDD" id="cd05389">
    <property type="entry name" value="CobQ_N"/>
    <property type="match status" value="1"/>
</dbReference>
<dbReference type="SUPFAM" id="SSF52317">
    <property type="entry name" value="Class I glutamine amidotransferase-like"/>
    <property type="match status" value="1"/>
</dbReference>